<feature type="compositionally biased region" description="Low complexity" evidence="1">
    <location>
        <begin position="1"/>
        <end position="13"/>
    </location>
</feature>
<proteinExistence type="predicted"/>
<feature type="region of interest" description="Disordered" evidence="1">
    <location>
        <begin position="1"/>
        <end position="70"/>
    </location>
</feature>
<evidence type="ECO:0000256" key="1">
    <source>
        <dbReference type="SAM" id="MobiDB-lite"/>
    </source>
</evidence>
<evidence type="ECO:0000313" key="3">
    <source>
        <dbReference type="Proteomes" id="UP001396334"/>
    </source>
</evidence>
<protein>
    <submittedName>
        <fullName evidence="2">Uncharacterized protein</fullName>
    </submittedName>
</protein>
<organism evidence="2 3">
    <name type="scientific">Hibiscus sabdariffa</name>
    <name type="common">roselle</name>
    <dbReference type="NCBI Taxonomy" id="183260"/>
    <lineage>
        <taxon>Eukaryota</taxon>
        <taxon>Viridiplantae</taxon>
        <taxon>Streptophyta</taxon>
        <taxon>Embryophyta</taxon>
        <taxon>Tracheophyta</taxon>
        <taxon>Spermatophyta</taxon>
        <taxon>Magnoliopsida</taxon>
        <taxon>eudicotyledons</taxon>
        <taxon>Gunneridae</taxon>
        <taxon>Pentapetalae</taxon>
        <taxon>rosids</taxon>
        <taxon>malvids</taxon>
        <taxon>Malvales</taxon>
        <taxon>Malvaceae</taxon>
        <taxon>Malvoideae</taxon>
        <taxon>Hibiscus</taxon>
    </lineage>
</organism>
<reference evidence="2 3" key="1">
    <citation type="journal article" date="2024" name="G3 (Bethesda)">
        <title>Genome assembly of Hibiscus sabdariffa L. provides insights into metabolisms of medicinal natural products.</title>
        <authorList>
            <person name="Kim T."/>
        </authorList>
    </citation>
    <scope>NUCLEOTIDE SEQUENCE [LARGE SCALE GENOMIC DNA]</scope>
    <source>
        <strain evidence="2">TK-2024</strain>
        <tissue evidence="2">Old leaves</tissue>
    </source>
</reference>
<dbReference type="EMBL" id="JBBPBN010000037">
    <property type="protein sequence ID" value="KAK9000730.1"/>
    <property type="molecule type" value="Genomic_DNA"/>
</dbReference>
<keyword evidence="3" id="KW-1185">Reference proteome</keyword>
<accession>A0ABR2QJ62</accession>
<name>A0ABR2QJ62_9ROSI</name>
<evidence type="ECO:0000313" key="2">
    <source>
        <dbReference type="EMBL" id="KAK9000730.1"/>
    </source>
</evidence>
<gene>
    <name evidence="2" type="ORF">V6N11_081218</name>
</gene>
<comment type="caution">
    <text evidence="2">The sequence shown here is derived from an EMBL/GenBank/DDBJ whole genome shotgun (WGS) entry which is preliminary data.</text>
</comment>
<sequence>MTPPNKQQQQQQQQKKKKQTYGYGIRRSLVDMPGASSVDPDAEDKKVPQGRLASEESDGVTLLSSSSGISSRAMRHVDRGIFWFHILKLLFIRCLLIQEEEEERDGLGNGNVLRILLLWQL</sequence>
<dbReference type="Proteomes" id="UP001396334">
    <property type="component" value="Unassembled WGS sequence"/>
</dbReference>